<sequence>MVGPDHGLGDSAAGPPEHGRLAQKIEQGGAIPVVPQPSERWDAAGQCLAETGVSRVGGVHDPVPAALEDRHLRGDARERAGDLHAGRTGADDCHPTADEPLVVVPTGRVERRPGERLEAGQVGDPWPVENAGGADEDVRLVHGPIVTGHVPAPAVPARLGDLRPERDVGPEAVTLHDAFDVRADLVPRGEEAIPAGVEVEGVLVEATRDIARQPRIAVVVPRPADAGRLLVEREVGETLRLQGAGHPDSGDPAADDQDPRFALGHVPTPDRQPAGGPGHTRTQAVE</sequence>
<dbReference type="AlphaFoldDB" id="A0A6J7JNZ1"/>
<evidence type="ECO:0000313" key="2">
    <source>
        <dbReference type="EMBL" id="CAB4944607.1"/>
    </source>
</evidence>
<feature type="region of interest" description="Disordered" evidence="1">
    <location>
        <begin position="239"/>
        <end position="286"/>
    </location>
</feature>
<organism evidence="2">
    <name type="scientific">freshwater metagenome</name>
    <dbReference type="NCBI Taxonomy" id="449393"/>
    <lineage>
        <taxon>unclassified sequences</taxon>
        <taxon>metagenomes</taxon>
        <taxon>ecological metagenomes</taxon>
    </lineage>
</organism>
<feature type="compositionally biased region" description="Basic and acidic residues" evidence="1">
    <location>
        <begin position="108"/>
        <end position="118"/>
    </location>
</feature>
<accession>A0A6J7JNZ1</accession>
<name>A0A6J7JNZ1_9ZZZZ</name>
<evidence type="ECO:0000256" key="1">
    <source>
        <dbReference type="SAM" id="MobiDB-lite"/>
    </source>
</evidence>
<feature type="region of interest" description="Disordered" evidence="1">
    <location>
        <begin position="55"/>
        <end position="133"/>
    </location>
</feature>
<proteinExistence type="predicted"/>
<feature type="region of interest" description="Disordered" evidence="1">
    <location>
        <begin position="1"/>
        <end position="29"/>
    </location>
</feature>
<dbReference type="EMBL" id="CAFBMK010000278">
    <property type="protein sequence ID" value="CAB4944607.1"/>
    <property type="molecule type" value="Genomic_DNA"/>
</dbReference>
<protein>
    <submittedName>
        <fullName evidence="2">Unannotated protein</fullName>
    </submittedName>
</protein>
<feature type="compositionally biased region" description="Basic and acidic residues" evidence="1">
    <location>
        <begin position="67"/>
        <end position="97"/>
    </location>
</feature>
<gene>
    <name evidence="2" type="ORF">UFOPK3564_03151</name>
</gene>
<reference evidence="2" key="1">
    <citation type="submission" date="2020-05" db="EMBL/GenBank/DDBJ databases">
        <authorList>
            <person name="Chiriac C."/>
            <person name="Salcher M."/>
            <person name="Ghai R."/>
            <person name="Kavagutti S V."/>
        </authorList>
    </citation>
    <scope>NUCLEOTIDE SEQUENCE</scope>
</reference>